<name>G0NBJ8_CAEBE</name>
<dbReference type="AlphaFoldDB" id="G0NBJ8"/>
<gene>
    <name evidence="1" type="ORF">CAEBREN_09795</name>
</gene>
<evidence type="ECO:0000313" key="1">
    <source>
        <dbReference type="EMBL" id="EGT57025.1"/>
    </source>
</evidence>
<dbReference type="Proteomes" id="UP000008068">
    <property type="component" value="Unassembled WGS sequence"/>
</dbReference>
<proteinExistence type="predicted"/>
<dbReference type="InParanoid" id="G0NBJ8"/>
<protein>
    <submittedName>
        <fullName evidence="1">Uncharacterized protein</fullName>
    </submittedName>
</protein>
<evidence type="ECO:0000313" key="2">
    <source>
        <dbReference type="Proteomes" id="UP000008068"/>
    </source>
</evidence>
<dbReference type="EMBL" id="GL379858">
    <property type="protein sequence ID" value="EGT57025.1"/>
    <property type="molecule type" value="Genomic_DNA"/>
</dbReference>
<sequence length="86" mass="9944">MSMFNYLNFNNGDLFPKMRSTYPSFRKRRNISPTPTLDKSFDVASFIHSSLFRANRFYCEERKGFFSSLLIVNAAESAPWMSGVAE</sequence>
<dbReference type="HOGENOM" id="CLU_2499901_0_0_1"/>
<reference evidence="2" key="1">
    <citation type="submission" date="2011-07" db="EMBL/GenBank/DDBJ databases">
        <authorList>
            <consortium name="Caenorhabditis brenneri Sequencing and Analysis Consortium"/>
            <person name="Wilson R.K."/>
        </authorList>
    </citation>
    <scope>NUCLEOTIDE SEQUENCE [LARGE SCALE GENOMIC DNA]</scope>
    <source>
        <strain evidence="2">PB2801</strain>
    </source>
</reference>
<keyword evidence="2" id="KW-1185">Reference proteome</keyword>
<organism evidence="2">
    <name type="scientific">Caenorhabditis brenneri</name>
    <name type="common">Nematode worm</name>
    <dbReference type="NCBI Taxonomy" id="135651"/>
    <lineage>
        <taxon>Eukaryota</taxon>
        <taxon>Metazoa</taxon>
        <taxon>Ecdysozoa</taxon>
        <taxon>Nematoda</taxon>
        <taxon>Chromadorea</taxon>
        <taxon>Rhabditida</taxon>
        <taxon>Rhabditina</taxon>
        <taxon>Rhabditomorpha</taxon>
        <taxon>Rhabditoidea</taxon>
        <taxon>Rhabditidae</taxon>
        <taxon>Peloderinae</taxon>
        <taxon>Caenorhabditis</taxon>
    </lineage>
</organism>
<accession>G0NBJ8</accession>